<organism evidence="7 8">
    <name type="scientific">Alteromonas stellipolaris</name>
    <dbReference type="NCBI Taxonomy" id="233316"/>
    <lineage>
        <taxon>Bacteria</taxon>
        <taxon>Pseudomonadati</taxon>
        <taxon>Pseudomonadota</taxon>
        <taxon>Gammaproteobacteria</taxon>
        <taxon>Alteromonadales</taxon>
        <taxon>Alteromonadaceae</taxon>
        <taxon>Alteromonas/Salinimonas group</taxon>
        <taxon>Alteromonas</taxon>
    </lineage>
</organism>
<evidence type="ECO:0000256" key="1">
    <source>
        <dbReference type="ARBA" id="ARBA00001937"/>
    </source>
</evidence>
<evidence type="ECO:0000256" key="4">
    <source>
        <dbReference type="ARBA" id="ARBA00023239"/>
    </source>
</evidence>
<evidence type="ECO:0000259" key="6">
    <source>
        <dbReference type="Pfam" id="PF16363"/>
    </source>
</evidence>
<comment type="cofactor">
    <cofactor evidence="1 5">
        <name>NADP(+)</name>
        <dbReference type="ChEBI" id="CHEBI:58349"/>
    </cofactor>
</comment>
<evidence type="ECO:0000256" key="3">
    <source>
        <dbReference type="ARBA" id="ARBA00011989"/>
    </source>
</evidence>
<keyword evidence="5" id="KW-0521">NADP</keyword>
<keyword evidence="4 5" id="KW-0456">Lyase</keyword>
<dbReference type="PANTHER" id="PTHR43715:SF1">
    <property type="entry name" value="GDP-MANNOSE 4,6 DEHYDRATASE"/>
    <property type="match status" value="1"/>
</dbReference>
<comment type="caution">
    <text evidence="5">Lacks conserved residue(s) required for the propagation of feature annotation.</text>
</comment>
<accession>A0ABM5YKA3</accession>
<dbReference type="NCBIfam" id="TIGR01472">
    <property type="entry name" value="gmd"/>
    <property type="match status" value="1"/>
</dbReference>
<comment type="catalytic activity">
    <reaction evidence="5">
        <text>GDP-alpha-D-mannose = GDP-4-dehydro-alpha-D-rhamnose + H2O</text>
        <dbReference type="Rhea" id="RHEA:23820"/>
        <dbReference type="ChEBI" id="CHEBI:15377"/>
        <dbReference type="ChEBI" id="CHEBI:57527"/>
        <dbReference type="ChEBI" id="CHEBI:57964"/>
        <dbReference type="EC" id="4.2.1.47"/>
    </reaction>
</comment>
<dbReference type="HAMAP" id="MF_00955">
    <property type="entry name" value="GDP_Man_dehydratase"/>
    <property type="match status" value="1"/>
</dbReference>
<keyword evidence="8" id="KW-1185">Reference proteome</keyword>
<dbReference type="InterPro" id="IPR006368">
    <property type="entry name" value="GDP_Man_deHydtase"/>
</dbReference>
<dbReference type="RefSeq" id="WP_057793347.1">
    <property type="nucleotide sequence ID" value="NZ_CP013926.1"/>
</dbReference>
<dbReference type="InterPro" id="IPR036291">
    <property type="entry name" value="NAD(P)-bd_dom_sf"/>
</dbReference>
<dbReference type="InterPro" id="IPR016040">
    <property type="entry name" value="NAD(P)-bd_dom"/>
</dbReference>
<evidence type="ECO:0000256" key="5">
    <source>
        <dbReference type="HAMAP-Rule" id="MF_00955"/>
    </source>
</evidence>
<dbReference type="Gene3D" id="3.90.25.10">
    <property type="entry name" value="UDP-galactose 4-epimerase, domain 1"/>
    <property type="match status" value="1"/>
</dbReference>
<comment type="similarity">
    <text evidence="2 5">Belongs to the NAD(P)-dependent epimerase/dehydratase family. GDP-mannose 4,6-dehydratase subfamily.</text>
</comment>
<evidence type="ECO:0000313" key="8">
    <source>
        <dbReference type="Proteomes" id="UP000056750"/>
    </source>
</evidence>
<sequence length="375" mass="42357">MAKKIALITGVTGQDGAYLSRFLLGKGYEVHGLRRRASLPNLDRVHDLVQPPQGTKNNFYLHYGDMSDPLSLVRLLADIEPTEVYNLAAQSHVHVSFNAPENTADVNAIGTLRLLDAIRTLKQADKVKFYQASTSELYGKIQEPRQSETTPFYPRSPYATAKLYAYWSVVNYRESYGMFACNGILFNHESKLRGKTFVTRKITSAIARMIYGLQDCLYLGNLDAQRDWGHAKDYVEAQWLMLQKDKPEDYVIASGSKTSVRQFVELSFAELGITLAWQGSGVDEIARIDTIDKEKTETLLGSFISSLNVGDVVVKIDPFYFRPNEVDVLWGDASKAERELGWKPKVTLNEMVNEMMTHDLSLSRDEAILNKYSNE</sequence>
<proteinExistence type="inferred from homology"/>
<dbReference type="EMBL" id="CP013926">
    <property type="protein sequence ID" value="AMJ74461.1"/>
    <property type="molecule type" value="Genomic_DNA"/>
</dbReference>
<protein>
    <recommendedName>
        <fullName evidence="3 5">GDP-mannose 4,6-dehydratase</fullName>
        <ecNumber evidence="3 5">4.2.1.47</ecNumber>
    </recommendedName>
    <alternativeName>
        <fullName evidence="5">GDP-D-mannose dehydratase</fullName>
    </alternativeName>
</protein>
<reference evidence="7 8" key="1">
    <citation type="submission" date="2015-12" db="EMBL/GenBank/DDBJ databases">
        <title>Intraspecies pangenome expansion in the marine bacterium Alteromonas.</title>
        <authorList>
            <person name="Lopez-Perez M."/>
            <person name="Rodriguez-Valera F."/>
        </authorList>
    </citation>
    <scope>NUCLEOTIDE SEQUENCE [LARGE SCALE GENOMIC DNA]</scope>
    <source>
        <strain evidence="7 8">LMG 21861</strain>
    </source>
</reference>
<dbReference type="CDD" id="cd05260">
    <property type="entry name" value="GDP_MD_SDR_e"/>
    <property type="match status" value="1"/>
</dbReference>
<dbReference type="Proteomes" id="UP000056750">
    <property type="component" value="Chromosome"/>
</dbReference>
<evidence type="ECO:0000313" key="7">
    <source>
        <dbReference type="EMBL" id="AMJ74461.1"/>
    </source>
</evidence>
<name>A0ABM5YKA3_9ALTE</name>
<gene>
    <name evidence="5" type="primary">gmd</name>
    <name evidence="7" type="ORF">AVL57_11090</name>
</gene>
<dbReference type="EC" id="4.2.1.47" evidence="3 5"/>
<dbReference type="PANTHER" id="PTHR43715">
    <property type="entry name" value="GDP-MANNOSE 4,6-DEHYDRATASE"/>
    <property type="match status" value="1"/>
</dbReference>
<dbReference type="Pfam" id="PF16363">
    <property type="entry name" value="GDP_Man_Dehyd"/>
    <property type="match status" value="1"/>
</dbReference>
<feature type="domain" description="NAD(P)-binding" evidence="6">
    <location>
        <begin position="7"/>
        <end position="355"/>
    </location>
</feature>
<comment type="function">
    <text evidence="5">Catalyzes the conversion of GDP-D-mannose to GDP-4-dehydro-6-deoxy-D-mannose.</text>
</comment>
<dbReference type="SUPFAM" id="SSF51735">
    <property type="entry name" value="NAD(P)-binding Rossmann-fold domains"/>
    <property type="match status" value="1"/>
</dbReference>
<dbReference type="Gene3D" id="3.40.50.720">
    <property type="entry name" value="NAD(P)-binding Rossmann-like Domain"/>
    <property type="match status" value="1"/>
</dbReference>
<evidence type="ECO:0000256" key="2">
    <source>
        <dbReference type="ARBA" id="ARBA00009263"/>
    </source>
</evidence>